<dbReference type="InterPro" id="IPR052894">
    <property type="entry name" value="AsmA-related"/>
</dbReference>
<feature type="domain" description="AsmA" evidence="1">
    <location>
        <begin position="26"/>
        <end position="174"/>
    </location>
</feature>
<dbReference type="PANTHER" id="PTHR30441">
    <property type="entry name" value="DUF748 DOMAIN-CONTAINING PROTEIN"/>
    <property type="match status" value="1"/>
</dbReference>
<protein>
    <submittedName>
        <fullName evidence="2">AsmA protein</fullName>
    </submittedName>
</protein>
<evidence type="ECO:0000313" key="2">
    <source>
        <dbReference type="EMBL" id="SMP06024.1"/>
    </source>
</evidence>
<dbReference type="EMBL" id="FXUA01000001">
    <property type="protein sequence ID" value="SMP06024.1"/>
    <property type="molecule type" value="Genomic_DNA"/>
</dbReference>
<proteinExistence type="predicted"/>
<dbReference type="PANTHER" id="PTHR30441:SF8">
    <property type="entry name" value="DUF748 DOMAIN-CONTAINING PROTEIN"/>
    <property type="match status" value="1"/>
</dbReference>
<accession>A0ABY1NBW3</accession>
<gene>
    <name evidence="2" type="ORF">SAMN06265367_101409</name>
</gene>
<dbReference type="Proteomes" id="UP001157915">
    <property type="component" value="Unassembled WGS sequence"/>
</dbReference>
<keyword evidence="3" id="KW-1185">Reference proteome</keyword>
<reference evidence="2 3" key="1">
    <citation type="submission" date="2017-05" db="EMBL/GenBank/DDBJ databases">
        <authorList>
            <person name="Varghese N."/>
            <person name="Submissions S."/>
        </authorList>
    </citation>
    <scope>NUCLEOTIDE SEQUENCE [LARGE SCALE GENOMIC DNA]</scope>
    <source>
        <strain evidence="2 3">DSM 15360</strain>
    </source>
</reference>
<evidence type="ECO:0000313" key="3">
    <source>
        <dbReference type="Proteomes" id="UP001157915"/>
    </source>
</evidence>
<comment type="caution">
    <text evidence="2">The sequence shown here is derived from an EMBL/GenBank/DDBJ whole genome shotgun (WGS) entry which is preliminary data.</text>
</comment>
<organism evidence="2 3">
    <name type="scientific">Algoriphagus winogradskyi</name>
    <dbReference type="NCBI Taxonomy" id="237017"/>
    <lineage>
        <taxon>Bacteria</taxon>
        <taxon>Pseudomonadati</taxon>
        <taxon>Bacteroidota</taxon>
        <taxon>Cytophagia</taxon>
        <taxon>Cytophagales</taxon>
        <taxon>Cyclobacteriaceae</taxon>
        <taxon>Algoriphagus</taxon>
    </lineage>
</organism>
<dbReference type="InterPro" id="IPR007844">
    <property type="entry name" value="AsmA"/>
</dbReference>
<sequence length="1041" mass="116687">MNNPFFKRKAFKFLLGFLGLTFTFLLLFPFIFKDKIQVELQKMLDDQFESEVHFSQIGLTFFRHFPSLTITLDELFIAGSAPFEQDTLLYTKQLDLGVNIPSLFSDNYKVDQLYLNEAVIKILRDNKGLSNFDVLTPSSDRKESDTTSSSLELEIEGFFLKNSHFLYQDTSLDMICEARGIDYVGGGDLADDILSLGSDLEIQEFRLIYEDFAIFDRNRVTASLQTRINTESTELTFVRNELKINELPVNFVGKLEFLEGGYDMNFVLESFNAELKDMLSVIPTELMPNLGQTSIRGTGDIVGSFQGLYLPEQDQMPALALNLQVRDGYLEHESASTPIENLRLSMNVMVPDLDPNLTRVDVDSIGFSLGNGFLKGNIHLAELNPMKLDSDLEAKLDLGILNEALGTESLDFSGKLDLNLTSRGQFVSSKDPKSLREPKYITSSIPVFSFSAGLSEGYFKWTELPEAIKDISIDLSINSPDSLPEHIGIDFKKIHFQVLDQVTDGYFAYNKNRDQAIDGKIKSSFDLADIPKFYPLDSGFVLRGMINMDLLAKGNFNKEQKTIPIIAADFSLIEGLIQTPYHPEAIKDLSMVLKMQSSSTSYSDLKFEVQPIQFNFANNPFTLTANIENLNDIRYDLSSKGKLDLGELYKVFGDSDMSVDGYLITDVNLKGLQSDATNGRIQNLKNQGTIEVENILVRTQLLPQPLRLEKGNLEFNQDKISFENFLFGYEKNEIKADGYFSNYLGYLSNPEELLKGSLVFHSPYIDLDDFAFFGESNEGEIDSIGEVSGVIVPPLNMDVMVNASVDSMKFGELKLKNFTGEINTKPGQLSLNKTRFEIIGATVEMKGNYMASTPFSAKFDYQIDAKEFDIHRAYEEIPLFREMASFAKYASGQASLSYELSGRLDANMEPVLPSITGAGTLGLKAIKLKGFKLMNSIAKETENNELEDPDLNDVEIHTSIANNLMTIPRTKIRIAGFRPRFEGQVSLDGDMSIGFRLGLPPLGIFGIPIKITGNAEDYNMQVGKVSKEDELVEVIDENENQ</sequence>
<evidence type="ECO:0000259" key="1">
    <source>
        <dbReference type="Pfam" id="PF05170"/>
    </source>
</evidence>
<name>A0ABY1NBW3_9BACT</name>
<dbReference type="RefSeq" id="WP_377918950.1">
    <property type="nucleotide sequence ID" value="NZ_JBHSPM010000001.1"/>
</dbReference>
<dbReference type="Pfam" id="PF05170">
    <property type="entry name" value="AsmA"/>
    <property type="match status" value="1"/>
</dbReference>